<evidence type="ECO:0000313" key="2">
    <source>
        <dbReference type="Proteomes" id="UP001054252"/>
    </source>
</evidence>
<reference evidence="1 2" key="1">
    <citation type="journal article" date="2021" name="Commun. Biol.">
        <title>The genome of Shorea leprosula (Dipterocarpaceae) highlights the ecological relevance of drought in aseasonal tropical rainforests.</title>
        <authorList>
            <person name="Ng K.K.S."/>
            <person name="Kobayashi M.J."/>
            <person name="Fawcett J.A."/>
            <person name="Hatakeyama M."/>
            <person name="Paape T."/>
            <person name="Ng C.H."/>
            <person name="Ang C.C."/>
            <person name="Tnah L.H."/>
            <person name="Lee C.T."/>
            <person name="Nishiyama T."/>
            <person name="Sese J."/>
            <person name="O'Brien M.J."/>
            <person name="Copetti D."/>
            <person name="Mohd Noor M.I."/>
            <person name="Ong R.C."/>
            <person name="Putra M."/>
            <person name="Sireger I.Z."/>
            <person name="Indrioko S."/>
            <person name="Kosugi Y."/>
            <person name="Izuno A."/>
            <person name="Isagi Y."/>
            <person name="Lee S.L."/>
            <person name="Shimizu K.K."/>
        </authorList>
    </citation>
    <scope>NUCLEOTIDE SEQUENCE [LARGE SCALE GENOMIC DNA]</scope>
    <source>
        <strain evidence="1">214</strain>
    </source>
</reference>
<organism evidence="1 2">
    <name type="scientific">Rubroshorea leprosula</name>
    <dbReference type="NCBI Taxonomy" id="152421"/>
    <lineage>
        <taxon>Eukaryota</taxon>
        <taxon>Viridiplantae</taxon>
        <taxon>Streptophyta</taxon>
        <taxon>Embryophyta</taxon>
        <taxon>Tracheophyta</taxon>
        <taxon>Spermatophyta</taxon>
        <taxon>Magnoliopsida</taxon>
        <taxon>eudicotyledons</taxon>
        <taxon>Gunneridae</taxon>
        <taxon>Pentapetalae</taxon>
        <taxon>rosids</taxon>
        <taxon>malvids</taxon>
        <taxon>Malvales</taxon>
        <taxon>Dipterocarpaceae</taxon>
        <taxon>Rubroshorea</taxon>
    </lineage>
</organism>
<gene>
    <name evidence="1" type="ORF">SLEP1_g52794</name>
</gene>
<keyword evidence="2" id="KW-1185">Reference proteome</keyword>
<name>A0AAV5M7D7_9ROSI</name>
<evidence type="ECO:0000313" key="1">
    <source>
        <dbReference type="EMBL" id="GKV45743.1"/>
    </source>
</evidence>
<comment type="caution">
    <text evidence="1">The sequence shown here is derived from an EMBL/GenBank/DDBJ whole genome shotgun (WGS) entry which is preliminary data.</text>
</comment>
<dbReference type="EMBL" id="BPVZ01000197">
    <property type="protein sequence ID" value="GKV45743.1"/>
    <property type="molecule type" value="Genomic_DNA"/>
</dbReference>
<dbReference type="AlphaFoldDB" id="A0AAV5M7D7"/>
<accession>A0AAV5M7D7</accession>
<dbReference type="Proteomes" id="UP001054252">
    <property type="component" value="Unassembled WGS sequence"/>
</dbReference>
<protein>
    <submittedName>
        <fullName evidence="1">Uncharacterized protein</fullName>
    </submittedName>
</protein>
<proteinExistence type="predicted"/>
<sequence length="36" mass="4305">MAWMATRPVHSYSIVKKFVRVFMYYTYTSVLSLLQS</sequence>